<protein>
    <submittedName>
        <fullName evidence="1">Uncharacterized protein</fullName>
    </submittedName>
</protein>
<sequence>MHTRQHMSRPDREASKFVRFLWGGGGGWKVQSLWLGISLAEACGIGAWGWWWLFVRCGGVRVGVGRYGGAGRHGAYAMRGKRMGWSATRDGESRRWWCDWCMGG</sequence>
<evidence type="ECO:0000313" key="2">
    <source>
        <dbReference type="Proteomes" id="UP000800096"/>
    </source>
</evidence>
<gene>
    <name evidence="1" type="ORF">BDU57DRAFT_91195</name>
</gene>
<dbReference type="Proteomes" id="UP000800096">
    <property type="component" value="Unassembled WGS sequence"/>
</dbReference>
<dbReference type="AlphaFoldDB" id="A0A6A5Q8Z1"/>
<keyword evidence="2" id="KW-1185">Reference proteome</keyword>
<accession>A0A6A5Q8Z1</accession>
<dbReference type="EMBL" id="ML979142">
    <property type="protein sequence ID" value="KAF1911895.1"/>
    <property type="molecule type" value="Genomic_DNA"/>
</dbReference>
<evidence type="ECO:0000313" key="1">
    <source>
        <dbReference type="EMBL" id="KAF1911895.1"/>
    </source>
</evidence>
<organism evidence="1 2">
    <name type="scientific">Ampelomyces quisqualis</name>
    <name type="common">Powdery mildew agent</name>
    <dbReference type="NCBI Taxonomy" id="50730"/>
    <lineage>
        <taxon>Eukaryota</taxon>
        <taxon>Fungi</taxon>
        <taxon>Dikarya</taxon>
        <taxon>Ascomycota</taxon>
        <taxon>Pezizomycotina</taxon>
        <taxon>Dothideomycetes</taxon>
        <taxon>Pleosporomycetidae</taxon>
        <taxon>Pleosporales</taxon>
        <taxon>Pleosporineae</taxon>
        <taxon>Phaeosphaeriaceae</taxon>
        <taxon>Ampelomyces</taxon>
    </lineage>
</organism>
<name>A0A6A5Q8Z1_AMPQU</name>
<proteinExistence type="predicted"/>
<reference evidence="1" key="1">
    <citation type="journal article" date="2020" name="Stud. Mycol.">
        <title>101 Dothideomycetes genomes: a test case for predicting lifestyles and emergence of pathogens.</title>
        <authorList>
            <person name="Haridas S."/>
            <person name="Albert R."/>
            <person name="Binder M."/>
            <person name="Bloem J."/>
            <person name="Labutti K."/>
            <person name="Salamov A."/>
            <person name="Andreopoulos B."/>
            <person name="Baker S."/>
            <person name="Barry K."/>
            <person name="Bills G."/>
            <person name="Bluhm B."/>
            <person name="Cannon C."/>
            <person name="Castanera R."/>
            <person name="Culley D."/>
            <person name="Daum C."/>
            <person name="Ezra D."/>
            <person name="Gonzalez J."/>
            <person name="Henrissat B."/>
            <person name="Kuo A."/>
            <person name="Liang C."/>
            <person name="Lipzen A."/>
            <person name="Lutzoni F."/>
            <person name="Magnuson J."/>
            <person name="Mondo S."/>
            <person name="Nolan M."/>
            <person name="Ohm R."/>
            <person name="Pangilinan J."/>
            <person name="Park H.-J."/>
            <person name="Ramirez L."/>
            <person name="Alfaro M."/>
            <person name="Sun H."/>
            <person name="Tritt A."/>
            <person name="Yoshinaga Y."/>
            <person name="Zwiers L.-H."/>
            <person name="Turgeon B."/>
            <person name="Goodwin S."/>
            <person name="Spatafora J."/>
            <person name="Crous P."/>
            <person name="Grigoriev I."/>
        </authorList>
    </citation>
    <scope>NUCLEOTIDE SEQUENCE</scope>
    <source>
        <strain evidence="1">HMLAC05119</strain>
    </source>
</reference>